<dbReference type="InterPro" id="IPR050703">
    <property type="entry name" value="Flavin_MAO"/>
</dbReference>
<dbReference type="SUPFAM" id="SSF51905">
    <property type="entry name" value="FAD/NAD(P)-binding domain"/>
    <property type="match status" value="1"/>
</dbReference>
<dbReference type="EMBL" id="JBEWLZ010000001">
    <property type="protein sequence ID" value="MET1488778.1"/>
    <property type="molecule type" value="Genomic_DNA"/>
</dbReference>
<dbReference type="Proteomes" id="UP001548590">
    <property type="component" value="Unassembled WGS sequence"/>
</dbReference>
<dbReference type="InterPro" id="IPR002937">
    <property type="entry name" value="Amino_oxidase"/>
</dbReference>
<evidence type="ECO:0000313" key="3">
    <source>
        <dbReference type="EMBL" id="MET1488778.1"/>
    </source>
</evidence>
<organism evidence="3 4">
    <name type="scientific">Uliginosibacterium paludis</name>
    <dbReference type="NCBI Taxonomy" id="1615952"/>
    <lineage>
        <taxon>Bacteria</taxon>
        <taxon>Pseudomonadati</taxon>
        <taxon>Pseudomonadota</taxon>
        <taxon>Betaproteobacteria</taxon>
        <taxon>Rhodocyclales</taxon>
        <taxon>Zoogloeaceae</taxon>
        <taxon>Uliginosibacterium</taxon>
    </lineage>
</organism>
<evidence type="ECO:0000259" key="2">
    <source>
        <dbReference type="Pfam" id="PF01593"/>
    </source>
</evidence>
<evidence type="ECO:0000313" key="4">
    <source>
        <dbReference type="Proteomes" id="UP001548590"/>
    </source>
</evidence>
<feature type="domain" description="Amine oxidase" evidence="2">
    <location>
        <begin position="109"/>
        <end position="357"/>
    </location>
</feature>
<comment type="caution">
    <text evidence="3">The sequence shown here is derived from an EMBL/GenBank/DDBJ whole genome shotgun (WGS) entry which is preliminary data.</text>
</comment>
<dbReference type="RefSeq" id="WP_345927195.1">
    <property type="nucleotide sequence ID" value="NZ_JBDIVF010000003.1"/>
</dbReference>
<keyword evidence="4" id="KW-1185">Reference proteome</keyword>
<sequence length="528" mass="57292">MLDTIIVGGGVCGLHLAGKLQSTGQDYLLIEARDRLGGRVETVPGSEREVAADLGPSWFWPGTQPRMARLVEELGLRSFPQHDTGTILHLPKGDGSPEPLPQSSVHIEARRLHGGMGMLIDALAGRLPAGRIRLRVELTRLIDRGDHVQLECLQDGVPLTLDARHVVLALPPRLVASRIVFEPALSDPLLEILRATPTWMAAQCKSISRFPVAFWRASGLSGNAFVTHAQAVLGEIFDASGEHGTPAALGGLSALPATVRTAFCKVHDLMIHSQYAQLFGPAAAQGELFVRDWAAEPFTCTELDLVVASAHPQDGIPELASAHWSGRLFLGGSETAAQSAGYLEGALDAAERIARELSARATDPLRSERADLRENRACLERFHRSVSLLRTNAIERYVTGIKRALSSQQSEDMTQIVLIEVAAHAYAAALECLQGLPLQLGEARVEHGRVSLTPALLAAFSGFTNDLLRDVQQHNASSCAISNFPAEQKLNQAYLQAIRRDLAAQWREFALALNEQLLERMEQVAIPD</sequence>
<dbReference type="Gene3D" id="3.50.50.60">
    <property type="entry name" value="FAD/NAD(P)-binding domain"/>
    <property type="match status" value="2"/>
</dbReference>
<protein>
    <submittedName>
        <fullName evidence="3">FAD-dependent oxidoreductase</fullName>
    </submittedName>
</protein>
<name>A0ABV2CLL6_9RHOO</name>
<reference evidence="3 4" key="1">
    <citation type="submission" date="2024-07" db="EMBL/GenBank/DDBJ databases">
        <title>Uliginosibacterium paludis KCTC:42655.</title>
        <authorList>
            <person name="Kim M.K."/>
        </authorList>
    </citation>
    <scope>NUCLEOTIDE SEQUENCE [LARGE SCALE GENOMIC DNA]</scope>
    <source>
        <strain evidence="3 4">KCTC 42655</strain>
    </source>
</reference>
<comment type="similarity">
    <text evidence="1">Belongs to the flavin monoamine oxidase family.</text>
</comment>
<feature type="domain" description="Amine oxidase" evidence="2">
    <location>
        <begin position="12"/>
        <end position="91"/>
    </location>
</feature>
<evidence type="ECO:0000256" key="1">
    <source>
        <dbReference type="ARBA" id="ARBA00005995"/>
    </source>
</evidence>
<proteinExistence type="inferred from homology"/>
<accession>A0ABV2CLL6</accession>
<dbReference type="InterPro" id="IPR036188">
    <property type="entry name" value="FAD/NAD-bd_sf"/>
</dbReference>
<dbReference type="PANTHER" id="PTHR43563">
    <property type="entry name" value="AMINE OXIDASE"/>
    <property type="match status" value="1"/>
</dbReference>
<dbReference type="PANTHER" id="PTHR43563:SF1">
    <property type="entry name" value="AMINE OXIDASE [FLAVIN-CONTAINING] B"/>
    <property type="match status" value="1"/>
</dbReference>
<dbReference type="SUPFAM" id="SSF54373">
    <property type="entry name" value="FAD-linked reductases, C-terminal domain"/>
    <property type="match status" value="1"/>
</dbReference>
<dbReference type="Pfam" id="PF01593">
    <property type="entry name" value="Amino_oxidase"/>
    <property type="match status" value="2"/>
</dbReference>
<gene>
    <name evidence="3" type="ORF">ABVT11_02980</name>
</gene>